<feature type="domain" description="N-acetyltransferase" evidence="1">
    <location>
        <begin position="1"/>
        <end position="140"/>
    </location>
</feature>
<comment type="caution">
    <text evidence="2">The sequence shown here is derived from an EMBL/GenBank/DDBJ whole genome shotgun (WGS) entry which is preliminary data.</text>
</comment>
<evidence type="ECO:0000313" key="3">
    <source>
        <dbReference type="Proteomes" id="UP001302949"/>
    </source>
</evidence>
<dbReference type="Gene3D" id="3.40.630.30">
    <property type="match status" value="1"/>
</dbReference>
<dbReference type="InterPro" id="IPR016181">
    <property type="entry name" value="Acyl_CoA_acyltransferase"/>
</dbReference>
<dbReference type="Proteomes" id="UP001302949">
    <property type="component" value="Unassembled WGS sequence"/>
</dbReference>
<dbReference type="RefSeq" id="WP_323297231.1">
    <property type="nucleotide sequence ID" value="NZ_JAYFUM010000014.1"/>
</dbReference>
<name>A0ABU5QB50_9BACT</name>
<evidence type="ECO:0000259" key="1">
    <source>
        <dbReference type="PROSITE" id="PS51186"/>
    </source>
</evidence>
<organism evidence="2 3">
    <name type="scientific">Arcicella rigui</name>
    <dbReference type="NCBI Taxonomy" id="797020"/>
    <lineage>
        <taxon>Bacteria</taxon>
        <taxon>Pseudomonadati</taxon>
        <taxon>Bacteroidota</taxon>
        <taxon>Cytophagia</taxon>
        <taxon>Cytophagales</taxon>
        <taxon>Flectobacillaceae</taxon>
        <taxon>Arcicella</taxon>
    </lineage>
</organism>
<accession>A0ABU5QB50</accession>
<sequence>MTVKIAKTEAEVQKCWYVFSLLRPHLTEEVFVKTVMEMLNEGYQLAYIEEEGEVVSAVGFRYLQMLYNGKQFYIDDLTTSDKARGKGHGTTLLDYVIELAKANNYDCVTLDSGPTRHTAHRLYLNKGFQISSHHFVKKLD</sequence>
<keyword evidence="3" id="KW-1185">Reference proteome</keyword>
<reference evidence="2 3" key="1">
    <citation type="submission" date="2023-12" db="EMBL/GenBank/DDBJ databases">
        <title>Novel species of the genus Arcicella isolated from rivers.</title>
        <authorList>
            <person name="Lu H."/>
        </authorList>
    </citation>
    <scope>NUCLEOTIDE SEQUENCE [LARGE SCALE GENOMIC DNA]</scope>
    <source>
        <strain evidence="2 3">KCTC 23307</strain>
    </source>
</reference>
<dbReference type="CDD" id="cd04301">
    <property type="entry name" value="NAT_SF"/>
    <property type="match status" value="1"/>
</dbReference>
<protein>
    <submittedName>
        <fullName evidence="2">GNAT family N-acetyltransferase</fullName>
    </submittedName>
</protein>
<dbReference type="InterPro" id="IPR000182">
    <property type="entry name" value="GNAT_dom"/>
</dbReference>
<proteinExistence type="predicted"/>
<dbReference type="Pfam" id="PF00583">
    <property type="entry name" value="Acetyltransf_1"/>
    <property type="match status" value="1"/>
</dbReference>
<dbReference type="EMBL" id="JAYFUM010000014">
    <property type="protein sequence ID" value="MEA5140076.1"/>
    <property type="molecule type" value="Genomic_DNA"/>
</dbReference>
<evidence type="ECO:0000313" key="2">
    <source>
        <dbReference type="EMBL" id="MEA5140076.1"/>
    </source>
</evidence>
<gene>
    <name evidence="2" type="ORF">VB248_13070</name>
</gene>
<dbReference type="SUPFAM" id="SSF55729">
    <property type="entry name" value="Acyl-CoA N-acyltransferases (Nat)"/>
    <property type="match status" value="1"/>
</dbReference>
<dbReference type="PROSITE" id="PS51186">
    <property type="entry name" value="GNAT"/>
    <property type="match status" value="1"/>
</dbReference>